<comment type="similarity">
    <text evidence="1 4">Belongs to the prolyl-tRNA editing family. YbaK/EbsC subfamily.</text>
</comment>
<evidence type="ECO:0000256" key="2">
    <source>
        <dbReference type="ARBA" id="ARBA00022917"/>
    </source>
</evidence>
<protein>
    <recommendedName>
        <fullName evidence="4">Cys-tRNA(Pro)/Cys-tRNA(Cys) deacylase</fullName>
        <ecNumber evidence="4">4.2.-.-</ecNumber>
    </recommendedName>
</protein>
<keyword evidence="3 4" id="KW-0456">Lyase</keyword>
<dbReference type="Gene3D" id="3.90.960.10">
    <property type="entry name" value="YbaK/aminoacyl-tRNA synthetase-associated domain"/>
    <property type="match status" value="1"/>
</dbReference>
<name>A0A2I1KVZ2_9ACTO</name>
<dbReference type="CDD" id="cd00002">
    <property type="entry name" value="YbaK_deacylase"/>
    <property type="match status" value="1"/>
</dbReference>
<accession>A0A2I1KVZ2</accession>
<dbReference type="SUPFAM" id="SSF55826">
    <property type="entry name" value="YbaK/ProRS associated domain"/>
    <property type="match status" value="1"/>
</dbReference>
<proteinExistence type="inferred from homology"/>
<dbReference type="PIRSF" id="PIRSF006181">
    <property type="entry name" value="EbsC_YbaK"/>
    <property type="match status" value="1"/>
</dbReference>
<evidence type="ECO:0000256" key="3">
    <source>
        <dbReference type="ARBA" id="ARBA00023239"/>
    </source>
</evidence>
<dbReference type="InterPro" id="IPR036754">
    <property type="entry name" value="YbaK/aa-tRNA-synt-asso_dom_sf"/>
</dbReference>
<dbReference type="GeneID" id="81707826"/>
<dbReference type="InterPro" id="IPR007214">
    <property type="entry name" value="YbaK/aa-tRNA-synth-assoc-dom"/>
</dbReference>
<dbReference type="RefSeq" id="WP_006549381.1">
    <property type="nucleotide sequence ID" value="NZ_JADNGB010000006.1"/>
</dbReference>
<organism evidence="6 7">
    <name type="scientific">Actinomyces urogenitalis</name>
    <dbReference type="NCBI Taxonomy" id="103621"/>
    <lineage>
        <taxon>Bacteria</taxon>
        <taxon>Bacillati</taxon>
        <taxon>Actinomycetota</taxon>
        <taxon>Actinomycetes</taxon>
        <taxon>Actinomycetales</taxon>
        <taxon>Actinomycetaceae</taxon>
        <taxon>Actinomyces</taxon>
    </lineage>
</organism>
<evidence type="ECO:0000256" key="1">
    <source>
        <dbReference type="ARBA" id="ARBA00009798"/>
    </source>
</evidence>
<dbReference type="EMBL" id="PKHA01000001">
    <property type="protein sequence ID" value="PKY99768.1"/>
    <property type="molecule type" value="Genomic_DNA"/>
</dbReference>
<sequence length="169" mass="17211">MSKKHRGSQPGAATPALLALDKAGVAHEVLTYEHSDRSTTGFGQEAAAKLAVDPDLALKTLLVGDGDQVGACVLPVSHRLSLKHAAKALGMKKAALIPPADAERITGSVVGGISPLGLKRRMSVVVDASVEHAASVIVSGGRRGVSVRLAPADLATVAQASFAPLEAQD</sequence>
<dbReference type="AlphaFoldDB" id="A0A2I1KVZ2"/>
<dbReference type="GO" id="GO:0016829">
    <property type="term" value="F:lyase activity"/>
    <property type="evidence" value="ECO:0007669"/>
    <property type="project" value="UniProtKB-KW"/>
</dbReference>
<feature type="domain" description="YbaK/aminoacyl-tRNA synthetase-associated" evidence="5">
    <location>
        <begin position="44"/>
        <end position="155"/>
    </location>
</feature>
<dbReference type="EC" id="4.2.-.-" evidence="4"/>
<dbReference type="Proteomes" id="UP000234778">
    <property type="component" value="Unassembled WGS sequence"/>
</dbReference>
<dbReference type="GO" id="GO:0002161">
    <property type="term" value="F:aminoacyl-tRNA deacylase activity"/>
    <property type="evidence" value="ECO:0007669"/>
    <property type="project" value="InterPro"/>
</dbReference>
<reference evidence="6 7" key="1">
    <citation type="submission" date="2017-12" db="EMBL/GenBank/DDBJ databases">
        <title>Phylogenetic diversity of female urinary microbiome.</title>
        <authorList>
            <person name="Thomas-White K."/>
            <person name="Wolfe A.J."/>
        </authorList>
    </citation>
    <scope>NUCLEOTIDE SEQUENCE [LARGE SCALE GENOMIC DNA]</scope>
    <source>
        <strain evidence="6 7">UMB0319</strain>
    </source>
</reference>
<evidence type="ECO:0000259" key="5">
    <source>
        <dbReference type="Pfam" id="PF04073"/>
    </source>
</evidence>
<comment type="caution">
    <text evidence="6">The sequence shown here is derived from an EMBL/GenBank/DDBJ whole genome shotgun (WGS) entry which is preliminary data.</text>
</comment>
<dbReference type="PANTHER" id="PTHR30411:SF0">
    <property type="entry name" value="CYS-TRNA(PRO)_CYS-TRNA(CYS) DEACYLASE YBAK"/>
    <property type="match status" value="1"/>
</dbReference>
<gene>
    <name evidence="6" type="ORF">CYJ26_02540</name>
</gene>
<evidence type="ECO:0000256" key="4">
    <source>
        <dbReference type="PIRNR" id="PIRNR006181"/>
    </source>
</evidence>
<dbReference type="PANTHER" id="PTHR30411">
    <property type="entry name" value="CYTOPLASMIC PROTEIN"/>
    <property type="match status" value="1"/>
</dbReference>
<dbReference type="GO" id="GO:0006412">
    <property type="term" value="P:translation"/>
    <property type="evidence" value="ECO:0007669"/>
    <property type="project" value="UniProtKB-KW"/>
</dbReference>
<evidence type="ECO:0000313" key="7">
    <source>
        <dbReference type="Proteomes" id="UP000234778"/>
    </source>
</evidence>
<keyword evidence="2 4" id="KW-0648">Protein biosynthesis</keyword>
<dbReference type="Pfam" id="PF04073">
    <property type="entry name" value="tRNA_edit"/>
    <property type="match status" value="1"/>
</dbReference>
<dbReference type="InterPro" id="IPR004369">
    <property type="entry name" value="Prolyl-tRNA_editing_YbaK/EbsC"/>
</dbReference>
<evidence type="ECO:0000313" key="6">
    <source>
        <dbReference type="EMBL" id="PKY99768.1"/>
    </source>
</evidence>